<dbReference type="AlphaFoldDB" id="A0A532UY61"/>
<dbReference type="Proteomes" id="UP000319619">
    <property type="component" value="Unassembled WGS sequence"/>
</dbReference>
<evidence type="ECO:0000313" key="2">
    <source>
        <dbReference type="EMBL" id="TKJ39687.1"/>
    </source>
</evidence>
<evidence type="ECO:0000256" key="1">
    <source>
        <dbReference type="SAM" id="Phobius"/>
    </source>
</evidence>
<feature type="transmembrane region" description="Helical" evidence="1">
    <location>
        <begin position="75"/>
        <end position="92"/>
    </location>
</feature>
<dbReference type="EMBL" id="NJBN01000007">
    <property type="protein sequence ID" value="TKJ39687.1"/>
    <property type="molecule type" value="Genomic_DNA"/>
</dbReference>
<accession>A0A532UY61</accession>
<sequence length="96" mass="10838">MGDLEKKLEELSSKVEERFKELSDKIEGKLSSLNSSGPKFTAKVTKKHDTPFWGIVLVIAGFVLLGEYFDWFNLNVPFLPAALIVLGAWLIIDKRI</sequence>
<reference evidence="2 3" key="1">
    <citation type="submission" date="2017-06" db="EMBL/GenBank/DDBJ databases">
        <title>Novel microbial phyla capable of carbon fixation and sulfur reduction in deep-sea sediments.</title>
        <authorList>
            <person name="Huang J."/>
            <person name="Baker B."/>
            <person name="Wang Y."/>
        </authorList>
    </citation>
    <scope>NUCLEOTIDE SEQUENCE [LARGE SCALE GENOMIC DNA]</scope>
    <source>
        <strain evidence="2">B3_LCP</strain>
    </source>
</reference>
<name>A0A532UY61_UNCL8</name>
<gene>
    <name evidence="2" type="ORF">CEE37_10425</name>
</gene>
<evidence type="ECO:0000313" key="3">
    <source>
        <dbReference type="Proteomes" id="UP000319619"/>
    </source>
</evidence>
<organism evidence="2 3">
    <name type="scientific">candidate division LCP-89 bacterium B3_LCP</name>
    <dbReference type="NCBI Taxonomy" id="2012998"/>
    <lineage>
        <taxon>Bacteria</taxon>
        <taxon>Pseudomonadati</taxon>
        <taxon>Bacteria division LCP-89</taxon>
    </lineage>
</organism>
<comment type="caution">
    <text evidence="2">The sequence shown here is derived from an EMBL/GenBank/DDBJ whole genome shotgun (WGS) entry which is preliminary data.</text>
</comment>
<feature type="transmembrane region" description="Helical" evidence="1">
    <location>
        <begin position="52"/>
        <end position="69"/>
    </location>
</feature>
<protein>
    <recommendedName>
        <fullName evidence="4">DUF5668 domain-containing protein</fullName>
    </recommendedName>
</protein>
<proteinExistence type="predicted"/>
<keyword evidence="1" id="KW-1133">Transmembrane helix</keyword>
<evidence type="ECO:0008006" key="4">
    <source>
        <dbReference type="Google" id="ProtNLM"/>
    </source>
</evidence>
<keyword evidence="1" id="KW-0472">Membrane</keyword>
<keyword evidence="1" id="KW-0812">Transmembrane</keyword>